<evidence type="ECO:0000256" key="1">
    <source>
        <dbReference type="ARBA" id="ARBA00023015"/>
    </source>
</evidence>
<dbReference type="Gene3D" id="1.10.10.60">
    <property type="entry name" value="Homeodomain-like"/>
    <property type="match status" value="1"/>
</dbReference>
<feature type="domain" description="HTH myb-type" evidence="7">
    <location>
        <begin position="126"/>
        <end position="180"/>
    </location>
</feature>
<sequence>MGDLVGDGAAPAAAEPAPAAAACRWTRQKDKLLETLVARCAMNRQCVGGWDAIAAAFGDDRTAATVGPAVRGNSRGIKTRHGGALGCGRPLQLQQQPPPFPAEPVKHAAAGPGSDGGGEEGKVVVEKKSGIWSEEEHRQCLRGIEEIGHGRWTQISIEYVPSRTPIQIASHTQKYFLRMAKPKEDRKRKSIHDTPYHLHLPNAADAHAHQQQQ</sequence>
<dbReference type="Pfam" id="PF00249">
    <property type="entry name" value="Myb_DNA-binding"/>
    <property type="match status" value="1"/>
</dbReference>
<dbReference type="Proteomes" id="UP000007752">
    <property type="component" value="Chromosome 3"/>
</dbReference>
<dbReference type="SMART" id="SM00717">
    <property type="entry name" value="SANT"/>
    <property type="match status" value="1"/>
</dbReference>
<dbReference type="AlphaFoldDB" id="A3API1"/>
<dbReference type="PROSITE" id="PS51294">
    <property type="entry name" value="HTH_MYB"/>
    <property type="match status" value="1"/>
</dbReference>
<evidence type="ECO:0000313" key="8">
    <source>
        <dbReference type="EMBL" id="EAZ29220.1"/>
    </source>
</evidence>
<organism evidence="8">
    <name type="scientific">Oryza sativa subsp. japonica</name>
    <name type="common">Rice</name>
    <dbReference type="NCBI Taxonomy" id="39947"/>
    <lineage>
        <taxon>Eukaryota</taxon>
        <taxon>Viridiplantae</taxon>
        <taxon>Streptophyta</taxon>
        <taxon>Embryophyta</taxon>
        <taxon>Tracheophyta</taxon>
        <taxon>Spermatophyta</taxon>
        <taxon>Magnoliopsida</taxon>
        <taxon>Liliopsida</taxon>
        <taxon>Poales</taxon>
        <taxon>Poaceae</taxon>
        <taxon>BOP clade</taxon>
        <taxon>Oryzoideae</taxon>
        <taxon>Oryzeae</taxon>
        <taxon>Oryzinae</taxon>
        <taxon>Oryza</taxon>
        <taxon>Oryza sativa</taxon>
    </lineage>
</organism>
<evidence type="ECO:0000256" key="5">
    <source>
        <dbReference type="SAM" id="MobiDB-lite"/>
    </source>
</evidence>
<evidence type="ECO:0000259" key="7">
    <source>
        <dbReference type="PROSITE" id="PS51294"/>
    </source>
</evidence>
<evidence type="ECO:0000256" key="2">
    <source>
        <dbReference type="ARBA" id="ARBA00023125"/>
    </source>
</evidence>
<feature type="region of interest" description="Disordered" evidence="5">
    <location>
        <begin position="182"/>
        <end position="213"/>
    </location>
</feature>
<reference evidence="8" key="1">
    <citation type="journal article" date="2005" name="PLoS Biol.">
        <title>The genomes of Oryza sativa: a history of duplications.</title>
        <authorList>
            <person name="Yu J."/>
            <person name="Wang J."/>
            <person name="Lin W."/>
            <person name="Li S."/>
            <person name="Li H."/>
            <person name="Zhou J."/>
            <person name="Ni P."/>
            <person name="Dong W."/>
            <person name="Hu S."/>
            <person name="Zeng C."/>
            <person name="Zhang J."/>
            <person name="Zhang Y."/>
            <person name="Li R."/>
            <person name="Xu Z."/>
            <person name="Li S."/>
            <person name="Li X."/>
            <person name="Zheng H."/>
            <person name="Cong L."/>
            <person name="Lin L."/>
            <person name="Yin J."/>
            <person name="Geng J."/>
            <person name="Li G."/>
            <person name="Shi J."/>
            <person name="Liu J."/>
            <person name="Lv H."/>
            <person name="Li J."/>
            <person name="Wang J."/>
            <person name="Deng Y."/>
            <person name="Ran L."/>
            <person name="Shi X."/>
            <person name="Wang X."/>
            <person name="Wu Q."/>
            <person name="Li C."/>
            <person name="Ren X."/>
            <person name="Wang J."/>
            <person name="Wang X."/>
            <person name="Li D."/>
            <person name="Liu D."/>
            <person name="Zhang X."/>
            <person name="Ji Z."/>
            <person name="Zhao W."/>
            <person name="Sun Y."/>
            <person name="Zhang Z."/>
            <person name="Bao J."/>
            <person name="Han Y."/>
            <person name="Dong L."/>
            <person name="Ji J."/>
            <person name="Chen P."/>
            <person name="Wu S."/>
            <person name="Liu J."/>
            <person name="Xiao Y."/>
            <person name="Bu D."/>
            <person name="Tan J."/>
            <person name="Yang L."/>
            <person name="Ye C."/>
            <person name="Zhang J."/>
            <person name="Xu J."/>
            <person name="Zhou Y."/>
            <person name="Yu Y."/>
            <person name="Zhang B."/>
            <person name="Zhuang S."/>
            <person name="Wei H."/>
            <person name="Liu B."/>
            <person name="Lei M."/>
            <person name="Yu H."/>
            <person name="Li Y."/>
            <person name="Xu H."/>
            <person name="Wei S."/>
            <person name="He X."/>
            <person name="Fang L."/>
            <person name="Zhang Z."/>
            <person name="Zhang Y."/>
            <person name="Huang X."/>
            <person name="Su Z."/>
            <person name="Tong W."/>
            <person name="Li J."/>
            <person name="Tong Z."/>
            <person name="Li S."/>
            <person name="Ye J."/>
            <person name="Wang L."/>
            <person name="Fang L."/>
            <person name="Lei T."/>
            <person name="Chen C."/>
            <person name="Chen H."/>
            <person name="Xu Z."/>
            <person name="Li H."/>
            <person name="Huang H."/>
            <person name="Zhang F."/>
            <person name="Xu H."/>
            <person name="Li N."/>
            <person name="Zhao C."/>
            <person name="Li S."/>
            <person name="Dong L."/>
            <person name="Huang Y."/>
            <person name="Li L."/>
            <person name="Xi Y."/>
            <person name="Qi Q."/>
            <person name="Li W."/>
            <person name="Zhang B."/>
            <person name="Hu W."/>
            <person name="Zhang Y."/>
            <person name="Tian X."/>
            <person name="Jiao Y."/>
            <person name="Liang X."/>
            <person name="Jin J."/>
            <person name="Gao L."/>
            <person name="Zheng W."/>
            <person name="Hao B."/>
            <person name="Liu S."/>
            <person name="Wang W."/>
            <person name="Yuan L."/>
            <person name="Cao M."/>
            <person name="McDermott J."/>
            <person name="Samudrala R."/>
            <person name="Wang J."/>
            <person name="Wong G.K."/>
            <person name="Yang H."/>
        </authorList>
    </citation>
    <scope>NUCLEOTIDE SEQUENCE [LARGE SCALE GENOMIC DNA]</scope>
</reference>
<feature type="region of interest" description="Disordered" evidence="5">
    <location>
        <begin position="92"/>
        <end position="121"/>
    </location>
</feature>
<protein>
    <submittedName>
        <fullName evidence="8">Uncharacterized protein</fullName>
    </submittedName>
</protein>
<dbReference type="EMBL" id="CM000140">
    <property type="protein sequence ID" value="EAZ29220.1"/>
    <property type="molecule type" value="Genomic_DNA"/>
</dbReference>
<dbReference type="PROSITE" id="PS50090">
    <property type="entry name" value="MYB_LIKE"/>
    <property type="match status" value="1"/>
</dbReference>
<keyword evidence="1" id="KW-0805">Transcription regulation</keyword>
<name>A3API1_ORYSJ</name>
<proteinExistence type="predicted"/>
<feature type="compositionally biased region" description="Low complexity" evidence="5">
    <location>
        <begin position="203"/>
        <end position="213"/>
    </location>
</feature>
<dbReference type="InterPro" id="IPR001005">
    <property type="entry name" value="SANT/Myb"/>
</dbReference>
<dbReference type="PANTHER" id="PTHR44042:SF15">
    <property type="entry name" value="DUPLICATED HOMEODOMAIN-LIKE SUPERFAMILY PROTEIN"/>
    <property type="match status" value="1"/>
</dbReference>
<dbReference type="InterPro" id="IPR009057">
    <property type="entry name" value="Homeodomain-like_sf"/>
</dbReference>
<feature type="compositionally biased region" description="Basic and acidic residues" evidence="5">
    <location>
        <begin position="182"/>
        <end position="196"/>
    </location>
</feature>
<dbReference type="GO" id="GO:0003677">
    <property type="term" value="F:DNA binding"/>
    <property type="evidence" value="ECO:0007669"/>
    <property type="project" value="UniProtKB-KW"/>
</dbReference>
<keyword evidence="2" id="KW-0238">DNA-binding</keyword>
<dbReference type="PANTHER" id="PTHR44042">
    <property type="entry name" value="DUPLICATED HOMEODOMAIN-LIKE SUPERFAMILY PROTEIN-RELATED"/>
    <property type="match status" value="1"/>
</dbReference>
<keyword evidence="4" id="KW-0539">Nucleus</keyword>
<accession>A3API1</accession>
<dbReference type="CDD" id="cd00167">
    <property type="entry name" value="SANT"/>
    <property type="match status" value="1"/>
</dbReference>
<evidence type="ECO:0000259" key="6">
    <source>
        <dbReference type="PROSITE" id="PS50090"/>
    </source>
</evidence>
<dbReference type="NCBIfam" id="TIGR01557">
    <property type="entry name" value="myb_SHAQKYF"/>
    <property type="match status" value="1"/>
</dbReference>
<evidence type="ECO:0000256" key="3">
    <source>
        <dbReference type="ARBA" id="ARBA00023163"/>
    </source>
</evidence>
<dbReference type="SUPFAM" id="SSF46689">
    <property type="entry name" value="Homeodomain-like"/>
    <property type="match status" value="1"/>
</dbReference>
<keyword evidence="3" id="KW-0804">Transcription</keyword>
<feature type="domain" description="Myb-like" evidence="6">
    <location>
        <begin position="124"/>
        <end position="176"/>
    </location>
</feature>
<dbReference type="InterPro" id="IPR017930">
    <property type="entry name" value="Myb_dom"/>
</dbReference>
<dbReference type="InterPro" id="IPR006447">
    <property type="entry name" value="Myb_dom_plants"/>
</dbReference>
<gene>
    <name evidence="8" type="ORF">OsJ_13281</name>
</gene>
<evidence type="ECO:0000256" key="4">
    <source>
        <dbReference type="ARBA" id="ARBA00023242"/>
    </source>
</evidence>
<reference evidence="8" key="2">
    <citation type="submission" date="2008-12" db="EMBL/GenBank/DDBJ databases">
        <title>Improved gene annotation of the rice (Oryza sativa) genomes.</title>
        <authorList>
            <person name="Wang J."/>
            <person name="Li R."/>
            <person name="Fan W."/>
            <person name="Huang Q."/>
            <person name="Zhang J."/>
            <person name="Zhou Y."/>
            <person name="Hu Y."/>
            <person name="Zi S."/>
            <person name="Li J."/>
            <person name="Ni P."/>
            <person name="Zheng H."/>
            <person name="Zhang Y."/>
            <person name="Zhao M."/>
            <person name="Hao Q."/>
            <person name="McDermott J."/>
            <person name="Samudrala R."/>
            <person name="Kristiansen K."/>
            <person name="Wong G.K.-S."/>
        </authorList>
    </citation>
    <scope>NUCLEOTIDE SEQUENCE</scope>
</reference>